<evidence type="ECO:0000256" key="4">
    <source>
        <dbReference type="ARBA" id="ARBA00022679"/>
    </source>
</evidence>
<dbReference type="Gene3D" id="3.30.565.10">
    <property type="entry name" value="Histidine kinase-like ATPase, C-terminal domain"/>
    <property type="match status" value="1"/>
</dbReference>
<keyword evidence="7" id="KW-0067">ATP-binding</keyword>
<feature type="region of interest" description="Disordered" evidence="9">
    <location>
        <begin position="192"/>
        <end position="219"/>
    </location>
</feature>
<keyword evidence="3" id="KW-0597">Phosphoprotein</keyword>
<comment type="catalytic activity">
    <reaction evidence="1">
        <text>ATP + protein L-histidine = ADP + protein N-phospho-L-histidine.</text>
        <dbReference type="EC" id="2.7.13.3"/>
    </reaction>
</comment>
<dbReference type="PANTHER" id="PTHR24421:SF10">
    <property type="entry name" value="NITRATE_NITRITE SENSOR PROTEIN NARQ"/>
    <property type="match status" value="1"/>
</dbReference>
<evidence type="ECO:0000256" key="6">
    <source>
        <dbReference type="ARBA" id="ARBA00022777"/>
    </source>
</evidence>
<evidence type="ECO:0000256" key="7">
    <source>
        <dbReference type="ARBA" id="ARBA00022840"/>
    </source>
</evidence>
<feature type="transmembrane region" description="Helical" evidence="10">
    <location>
        <begin position="20"/>
        <end position="46"/>
    </location>
</feature>
<feature type="transmembrane region" description="Helical" evidence="10">
    <location>
        <begin position="153"/>
        <end position="176"/>
    </location>
</feature>
<dbReference type="InterPro" id="IPR050482">
    <property type="entry name" value="Sensor_HK_TwoCompSys"/>
</dbReference>
<dbReference type="Proteomes" id="UP001595937">
    <property type="component" value="Unassembled WGS sequence"/>
</dbReference>
<dbReference type="SUPFAM" id="SSF55874">
    <property type="entry name" value="ATPase domain of HSP90 chaperone/DNA topoisomerase II/histidine kinase"/>
    <property type="match status" value="1"/>
</dbReference>
<feature type="transmembrane region" description="Helical" evidence="10">
    <location>
        <begin position="90"/>
        <end position="114"/>
    </location>
</feature>
<keyword evidence="10" id="KW-0472">Membrane</keyword>
<evidence type="ECO:0000256" key="2">
    <source>
        <dbReference type="ARBA" id="ARBA00012438"/>
    </source>
</evidence>
<dbReference type="RefSeq" id="WP_193115813.1">
    <property type="nucleotide sequence ID" value="NZ_BAAAIR010000038.1"/>
</dbReference>
<feature type="transmembrane region" description="Helical" evidence="10">
    <location>
        <begin position="121"/>
        <end position="141"/>
    </location>
</feature>
<dbReference type="InterPro" id="IPR011712">
    <property type="entry name" value="Sig_transdc_His_kin_sub3_dim/P"/>
</dbReference>
<reference evidence="13" key="1">
    <citation type="journal article" date="2019" name="Int. J. Syst. Evol. Microbiol.">
        <title>The Global Catalogue of Microorganisms (GCM) 10K type strain sequencing project: providing services to taxonomists for standard genome sequencing and annotation.</title>
        <authorList>
            <consortium name="The Broad Institute Genomics Platform"/>
            <consortium name="The Broad Institute Genome Sequencing Center for Infectious Disease"/>
            <person name="Wu L."/>
            <person name="Ma J."/>
        </authorList>
    </citation>
    <scope>NUCLEOTIDE SEQUENCE [LARGE SCALE GENOMIC DNA]</scope>
    <source>
        <strain evidence="13">CGMCC 1.16455</strain>
    </source>
</reference>
<evidence type="ECO:0000256" key="8">
    <source>
        <dbReference type="ARBA" id="ARBA00023012"/>
    </source>
</evidence>
<keyword evidence="10" id="KW-0812">Transmembrane</keyword>
<gene>
    <name evidence="12" type="ORF">ACFPK8_07220</name>
</gene>
<dbReference type="Pfam" id="PF07730">
    <property type="entry name" value="HisKA_3"/>
    <property type="match status" value="1"/>
</dbReference>
<evidence type="ECO:0000313" key="13">
    <source>
        <dbReference type="Proteomes" id="UP001595937"/>
    </source>
</evidence>
<keyword evidence="4" id="KW-0808">Transferase</keyword>
<dbReference type="CDD" id="cd16917">
    <property type="entry name" value="HATPase_UhpB-NarQ-NarX-like"/>
    <property type="match status" value="1"/>
</dbReference>
<organism evidence="12 13">
    <name type="scientific">Brachybacterium tyrofermentans</name>
    <dbReference type="NCBI Taxonomy" id="47848"/>
    <lineage>
        <taxon>Bacteria</taxon>
        <taxon>Bacillati</taxon>
        <taxon>Actinomycetota</taxon>
        <taxon>Actinomycetes</taxon>
        <taxon>Micrococcales</taxon>
        <taxon>Dermabacteraceae</taxon>
        <taxon>Brachybacterium</taxon>
    </lineage>
</organism>
<evidence type="ECO:0000256" key="3">
    <source>
        <dbReference type="ARBA" id="ARBA00022553"/>
    </source>
</evidence>
<feature type="region of interest" description="Disordered" evidence="9">
    <location>
        <begin position="373"/>
        <end position="394"/>
    </location>
</feature>
<name>A0ABW0FGW1_9MICO</name>
<evidence type="ECO:0000256" key="9">
    <source>
        <dbReference type="SAM" id="MobiDB-lite"/>
    </source>
</evidence>
<evidence type="ECO:0000256" key="10">
    <source>
        <dbReference type="SAM" id="Phobius"/>
    </source>
</evidence>
<dbReference type="GeneID" id="303297536"/>
<feature type="domain" description="Signal transduction histidine kinase subgroup 3 dimerisation and phosphoacceptor" evidence="11">
    <location>
        <begin position="228"/>
        <end position="293"/>
    </location>
</feature>
<keyword evidence="8" id="KW-0902">Two-component regulatory system</keyword>
<comment type="caution">
    <text evidence="12">The sequence shown here is derived from an EMBL/GenBank/DDBJ whole genome shotgun (WGS) entry which is preliminary data.</text>
</comment>
<evidence type="ECO:0000256" key="5">
    <source>
        <dbReference type="ARBA" id="ARBA00022741"/>
    </source>
</evidence>
<evidence type="ECO:0000259" key="11">
    <source>
        <dbReference type="Pfam" id="PF07730"/>
    </source>
</evidence>
<dbReference type="InterPro" id="IPR036890">
    <property type="entry name" value="HATPase_C_sf"/>
</dbReference>
<proteinExistence type="predicted"/>
<evidence type="ECO:0000313" key="12">
    <source>
        <dbReference type="EMBL" id="MFC5297299.1"/>
    </source>
</evidence>
<keyword evidence="6 12" id="KW-0418">Kinase</keyword>
<keyword evidence="10" id="KW-1133">Transmembrane helix</keyword>
<accession>A0ABW0FGW1</accession>
<feature type="transmembrane region" description="Helical" evidence="10">
    <location>
        <begin position="58"/>
        <end position="78"/>
    </location>
</feature>
<dbReference type="PANTHER" id="PTHR24421">
    <property type="entry name" value="NITRATE/NITRITE SENSOR PROTEIN NARX-RELATED"/>
    <property type="match status" value="1"/>
</dbReference>
<keyword evidence="5" id="KW-0547">Nucleotide-binding</keyword>
<keyword evidence="13" id="KW-1185">Reference proteome</keyword>
<dbReference type="EC" id="2.7.13.3" evidence="2"/>
<sequence>MTVTAPPAPAAPSVRSVRQWAIAIAQSLACTALGFLFFLINFGMLLEEFSDNPPEGLLAMYGVDALVGVAATLAIGPLRFVPPGPWHSVVHLLVAAAAGISGWAWVAAAIGLYRLGVRRRLLLDGVAVLLVAGMSLTAMVLDARTRGIEPGMLELTTMGIIVVLVLIPLLMGHVVGTRAELLTSLREHAASADREREAAQHAREAAEREAAALVRERDADDARVRAEERSALARDMHDSISHHLATIAMHAGAMSYRDDLPVAELRRSAGTVRDAAQQANRELRTVLMTLRTSGGDTPLATVPTLTDIVERCREEGQDVELTWDGLTPEDLEGADRSTVVTLARILAEITTNAAKHAPGAPLRVMLSRTGDSVQLNSRNPLPENASRAPTSTGHGLLGVQERARLLGGDAEHHVREDSFEVEAWTPW</sequence>
<dbReference type="GO" id="GO:0016301">
    <property type="term" value="F:kinase activity"/>
    <property type="evidence" value="ECO:0007669"/>
    <property type="project" value="UniProtKB-KW"/>
</dbReference>
<dbReference type="EMBL" id="JBHSLN010000020">
    <property type="protein sequence ID" value="MFC5297299.1"/>
    <property type="molecule type" value="Genomic_DNA"/>
</dbReference>
<protein>
    <recommendedName>
        <fullName evidence="2">histidine kinase</fullName>
        <ecNumber evidence="2">2.7.13.3</ecNumber>
    </recommendedName>
</protein>
<dbReference type="Gene3D" id="1.20.5.1930">
    <property type="match status" value="1"/>
</dbReference>
<evidence type="ECO:0000256" key="1">
    <source>
        <dbReference type="ARBA" id="ARBA00000085"/>
    </source>
</evidence>